<comment type="caution">
    <text evidence="1">The sequence shown here is derived from an EMBL/GenBank/DDBJ whole genome shotgun (WGS) entry which is preliminary data.</text>
</comment>
<gene>
    <name evidence="1" type="ORF">ATANTOWER_031993</name>
</gene>
<accession>A0ABU7C476</accession>
<dbReference type="Proteomes" id="UP001345963">
    <property type="component" value="Unassembled WGS sequence"/>
</dbReference>
<reference evidence="1 2" key="1">
    <citation type="submission" date="2021-07" db="EMBL/GenBank/DDBJ databases">
        <authorList>
            <person name="Palmer J.M."/>
        </authorList>
    </citation>
    <scope>NUCLEOTIDE SEQUENCE [LARGE SCALE GENOMIC DNA]</scope>
    <source>
        <strain evidence="1 2">AT_MEX2019</strain>
        <tissue evidence="1">Muscle</tissue>
    </source>
</reference>
<proteinExistence type="predicted"/>
<evidence type="ECO:0000313" key="2">
    <source>
        <dbReference type="Proteomes" id="UP001345963"/>
    </source>
</evidence>
<evidence type="ECO:0000313" key="1">
    <source>
        <dbReference type="EMBL" id="MED6256649.1"/>
    </source>
</evidence>
<dbReference type="EMBL" id="JAHUTI010078058">
    <property type="protein sequence ID" value="MED6256649.1"/>
    <property type="molecule type" value="Genomic_DNA"/>
</dbReference>
<organism evidence="1 2">
    <name type="scientific">Ataeniobius toweri</name>
    <dbReference type="NCBI Taxonomy" id="208326"/>
    <lineage>
        <taxon>Eukaryota</taxon>
        <taxon>Metazoa</taxon>
        <taxon>Chordata</taxon>
        <taxon>Craniata</taxon>
        <taxon>Vertebrata</taxon>
        <taxon>Euteleostomi</taxon>
        <taxon>Actinopterygii</taxon>
        <taxon>Neopterygii</taxon>
        <taxon>Teleostei</taxon>
        <taxon>Neoteleostei</taxon>
        <taxon>Acanthomorphata</taxon>
        <taxon>Ovalentaria</taxon>
        <taxon>Atherinomorphae</taxon>
        <taxon>Cyprinodontiformes</taxon>
        <taxon>Goodeidae</taxon>
        <taxon>Ataeniobius</taxon>
    </lineage>
</organism>
<sequence>MITFLPHGFPCLVWPSSDISRFWITTLFLPFDFCLLPRPWICLPEPAPMCLILLLCLNSRSSPSPLISRMSLPSWLSTPLLITDHRVLDNPSVGHPTSVSGAFRTVILGRLLPNHYSAEEPIPCPLLNTNSEKWFLVHGWWFPVFLHPSPE</sequence>
<name>A0ABU7C476_9TELE</name>
<protein>
    <submittedName>
        <fullName evidence="1">Uncharacterized protein</fullName>
    </submittedName>
</protein>
<keyword evidence="2" id="KW-1185">Reference proteome</keyword>